<dbReference type="Proteomes" id="UP000193719">
    <property type="component" value="Unassembled WGS sequence"/>
</dbReference>
<dbReference type="OrthoDB" id="676979at2759"/>
<dbReference type="InterPro" id="IPR032675">
    <property type="entry name" value="LRR_dom_sf"/>
</dbReference>
<dbReference type="InterPro" id="IPR053211">
    <property type="entry name" value="DNA_repair-toleration"/>
</dbReference>
<dbReference type="InterPro" id="IPR055414">
    <property type="entry name" value="LRR_R13L4/SHOC2-like"/>
</dbReference>
<dbReference type="EMBL" id="MCFH01000026">
    <property type="protein sequence ID" value="ORX48690.1"/>
    <property type="molecule type" value="Genomic_DNA"/>
</dbReference>
<protein>
    <recommendedName>
        <fullName evidence="4">Disease resistance R13L4/SHOC-2-like LRR domain-containing protein</fullName>
    </recommendedName>
</protein>
<evidence type="ECO:0000256" key="1">
    <source>
        <dbReference type="ARBA" id="ARBA00022614"/>
    </source>
</evidence>
<feature type="domain" description="Disease resistance R13L4/SHOC-2-like LRR" evidence="4">
    <location>
        <begin position="971"/>
        <end position="1101"/>
    </location>
</feature>
<accession>A0A1Y1V829</accession>
<dbReference type="Gene3D" id="3.80.10.10">
    <property type="entry name" value="Ribonuclease Inhibitor"/>
    <property type="match status" value="2"/>
</dbReference>
<evidence type="ECO:0000313" key="6">
    <source>
        <dbReference type="Proteomes" id="UP000193719"/>
    </source>
</evidence>
<evidence type="ECO:0000313" key="5">
    <source>
        <dbReference type="EMBL" id="ORX48690.1"/>
    </source>
</evidence>
<keyword evidence="2" id="KW-0732">Signal</keyword>
<dbReference type="STRING" id="1754191.A0A1Y1V829"/>
<sequence length="1201" mass="139936">MQSYPECTIENSLMKCSLNNQQYIDFSDNSNYDGGYIGINIKVLYPDKDINIIGYYHNNKQYILKTFRATTEFVEYIFPLPRNPNDSTYKFSIQEVSQGYNIFYIKSITYYPPYIPLNRDTIIEGKEKEGQVITIFEEGMSEWNSGWEEISWDIGSEPRIKNEIIEVKLSENAGFSLINKNLNSQYGFLTFDYKFGPADGKTMLNFFSFEGLENIDQGKYLYTDSDWETITQEIKNHEENTFIKSIKRFAWQNYGNDRKVTLYLRNIYYKDIKNIDEDNLLPYKTSYLYEPDVILSNGELHWKEESWGTVKCNNINNLYMECSMEGKQITWPGFGFKTDNNYDGGYLVINMKVLNPDHNIEILCIDRSESHHIIYTFKATTKFEEYTIPLPNNKNYPTYRYVIQDATQMDNTLYINSIIYYPPYIPLSRTINKMFGNLALYSRGTNDLPYLWDKGDVTNGSSDAKIYFPNKNGDDSENSPMILYLPGKKVKRNYSNIEFHLTKEPRVKFNINLGSFHKFKSEIKLVAPGIEELKNEGYTCKNIGLSCSDLSEYDFTIQAQEWLSLVDLKFVIEPEDYNRKYSYRDTYYEIENITPPTNEWMEMVGDIDSSKLLDDDPTLYTRFTIRNYGRMPVYIFIGNSIFLKKDPTVMIKNGIIQHGFSINFIEENYILNEVYQEDPEKKNCIKFIPGINQDYGYIGSLNNNGFVAPPEGISIKARFMKKKDFKLRVGFSQYNIISDYLSHRNCDIPMDEEIEFLIDIRSLVYSNPRNTVPNYVYAYGISGVSLIQDTRQSFLERKYQEALNSNDEEDEEAIYFYDFVLHHTYPEDTSKYINKKLSEEGGECRLSLETHEDWSHPDKVNPTHPVSSWPDNISTFDIFNYKYFYKTIDNDDITNNSYDDDSEYDIIDNNSKTVIEECNMVNRLLRKKESYDCCLDSHVTCNEDGHIISIKIENTNGLNEFPRVFNPMPYLEELSISNCNIFGNFFLYAFSDSVNLKIINLEKNQIYSSIPSSFGKLKNLTILKLNDNYIYDFIPSDIGNLTNLKTLHLQNNRLTDNIPSEIGNLSGLLHLSLSNNKLSGEIPTKELEKLTNLVEIELQNNENLYGRVPNIKFKNTVEKCDFSNTSLCHVENDINNSCSYPITHYDCSVCENDFTSIVSNDTCQCNEDEGYIGVGYIECNYNLKCKNVILIDKHNNEWYNK</sequence>
<evidence type="ECO:0000256" key="3">
    <source>
        <dbReference type="ARBA" id="ARBA00022737"/>
    </source>
</evidence>
<evidence type="ECO:0000259" key="4">
    <source>
        <dbReference type="Pfam" id="PF23598"/>
    </source>
</evidence>
<comment type="caution">
    <text evidence="5">The sequence shown here is derived from an EMBL/GenBank/DDBJ whole genome shotgun (WGS) entry which is preliminary data.</text>
</comment>
<evidence type="ECO:0000256" key="2">
    <source>
        <dbReference type="ARBA" id="ARBA00022729"/>
    </source>
</evidence>
<proteinExistence type="predicted"/>
<gene>
    <name evidence="5" type="ORF">BCR36DRAFT_73100</name>
</gene>
<dbReference type="SUPFAM" id="SSF52058">
    <property type="entry name" value="L domain-like"/>
    <property type="match status" value="1"/>
</dbReference>
<dbReference type="Gene3D" id="2.60.120.430">
    <property type="entry name" value="Galactose-binding lectin"/>
    <property type="match status" value="3"/>
</dbReference>
<reference evidence="5 6" key="1">
    <citation type="submission" date="2016-08" db="EMBL/GenBank/DDBJ databases">
        <title>Genomes of anaerobic fungi encode conserved fungal cellulosomes for biomass hydrolysis.</title>
        <authorList>
            <consortium name="DOE Joint Genome Institute"/>
            <person name="Haitjema C.H."/>
            <person name="Gilmore S.P."/>
            <person name="Henske J.K."/>
            <person name="Solomon K.V."/>
            <person name="De Groot R."/>
            <person name="Kuo A."/>
            <person name="Mondo S.J."/>
            <person name="Salamov A.A."/>
            <person name="Labutti K."/>
            <person name="Zhao Z."/>
            <person name="Chiniquy J."/>
            <person name="Barry K."/>
            <person name="Brewer H.M."/>
            <person name="Purvine S.O."/>
            <person name="Wright A.T."/>
            <person name="Boxma B."/>
            <person name="Van Alen T."/>
            <person name="Hackstein J.H."/>
            <person name="Baker S.E."/>
            <person name="Grigoriev I.V."/>
            <person name="O'Malley M.A."/>
        </authorList>
    </citation>
    <scope>NUCLEOTIDE SEQUENCE [LARGE SCALE GENOMIC DNA]</scope>
    <source>
        <strain evidence="6">finn</strain>
    </source>
</reference>
<dbReference type="FunFam" id="3.80.10.10:FF:000041">
    <property type="entry name" value="LRR receptor-like serine/threonine-protein kinase ERECTA"/>
    <property type="match status" value="1"/>
</dbReference>
<keyword evidence="1" id="KW-0433">Leucine-rich repeat</keyword>
<dbReference type="PANTHER" id="PTHR48060:SF7">
    <property type="entry name" value="DNA DAMAGE-REPAIR_TOLERATION PROTEIN DRT100"/>
    <property type="match status" value="1"/>
</dbReference>
<keyword evidence="3" id="KW-0677">Repeat</keyword>
<name>A0A1Y1V829_9FUNG</name>
<dbReference type="PROSITE" id="PS51450">
    <property type="entry name" value="LRR"/>
    <property type="match status" value="1"/>
</dbReference>
<reference evidence="5 6" key="2">
    <citation type="submission" date="2016-08" db="EMBL/GenBank/DDBJ databases">
        <title>Pervasive Adenine N6-methylation of Active Genes in Fungi.</title>
        <authorList>
            <consortium name="DOE Joint Genome Institute"/>
            <person name="Mondo S.J."/>
            <person name="Dannebaum R.O."/>
            <person name="Kuo R.C."/>
            <person name="Labutti K."/>
            <person name="Haridas S."/>
            <person name="Kuo A."/>
            <person name="Salamov A."/>
            <person name="Ahrendt S.R."/>
            <person name="Lipzen A."/>
            <person name="Sullivan W."/>
            <person name="Andreopoulos W.B."/>
            <person name="Clum A."/>
            <person name="Lindquist E."/>
            <person name="Daum C."/>
            <person name="Ramamoorthy G.K."/>
            <person name="Gryganskyi A."/>
            <person name="Culley D."/>
            <person name="Magnuson J.K."/>
            <person name="James T.Y."/>
            <person name="O'Malley M.A."/>
            <person name="Stajich J.E."/>
            <person name="Spatafora J.W."/>
            <person name="Visel A."/>
            <person name="Grigoriev I.V."/>
        </authorList>
    </citation>
    <scope>NUCLEOTIDE SEQUENCE [LARGE SCALE GENOMIC DNA]</scope>
    <source>
        <strain evidence="6">finn</strain>
    </source>
</reference>
<organism evidence="5 6">
    <name type="scientific">Piromyces finnis</name>
    <dbReference type="NCBI Taxonomy" id="1754191"/>
    <lineage>
        <taxon>Eukaryota</taxon>
        <taxon>Fungi</taxon>
        <taxon>Fungi incertae sedis</taxon>
        <taxon>Chytridiomycota</taxon>
        <taxon>Chytridiomycota incertae sedis</taxon>
        <taxon>Neocallimastigomycetes</taxon>
        <taxon>Neocallimastigales</taxon>
        <taxon>Neocallimastigaceae</taxon>
        <taxon>Piromyces</taxon>
    </lineage>
</organism>
<keyword evidence="6" id="KW-1185">Reference proteome</keyword>
<dbReference type="AlphaFoldDB" id="A0A1Y1V829"/>
<dbReference type="PANTHER" id="PTHR48060">
    <property type="entry name" value="DNA DAMAGE-REPAIR/TOLERATION PROTEIN DRT100"/>
    <property type="match status" value="1"/>
</dbReference>
<dbReference type="InterPro" id="IPR001611">
    <property type="entry name" value="Leu-rich_rpt"/>
</dbReference>
<dbReference type="Pfam" id="PF23598">
    <property type="entry name" value="LRR_14"/>
    <property type="match status" value="1"/>
</dbReference>